<feature type="repeat" description="ANK" evidence="3">
    <location>
        <begin position="90"/>
        <end position="118"/>
    </location>
</feature>
<dbReference type="SMART" id="SM00248">
    <property type="entry name" value="ANK"/>
    <property type="match status" value="5"/>
</dbReference>
<feature type="repeat" description="ANK" evidence="3">
    <location>
        <begin position="120"/>
        <end position="152"/>
    </location>
</feature>
<dbReference type="PANTHER" id="PTHR24173:SF74">
    <property type="entry name" value="ANKYRIN REPEAT DOMAIN-CONTAINING PROTEIN 16"/>
    <property type="match status" value="1"/>
</dbReference>
<feature type="repeat" description="ANK" evidence="3">
    <location>
        <begin position="154"/>
        <end position="186"/>
    </location>
</feature>
<sequence>MTAAVLVFSTFSMLAPAFVHAGTYDDYFTAVKMDAPRELQDLIKRGLGPNMVEPQRGYSALMLSIREDSMKAFNVLFNTPGIDLEAKAKNGDTALMVAAFYGKTDVVKLLLDKEVEVNRPGWTALHYAAINGRPDTIKLLLDASAYIDAESPDDKMTPLMLAAVRGRTAAVRLLKEEGADVTLKNADGMTALDLARHFDQKETVEELTGKHTPWSQQKPE</sequence>
<dbReference type="InterPro" id="IPR036770">
    <property type="entry name" value="Ankyrin_rpt-contain_sf"/>
</dbReference>
<protein>
    <submittedName>
        <fullName evidence="5">Ankyrin</fullName>
    </submittedName>
</protein>
<name>A0ABM5V148_9BURK</name>
<dbReference type="InterPro" id="IPR002110">
    <property type="entry name" value="Ankyrin_rpt"/>
</dbReference>
<dbReference type="Gene3D" id="1.25.40.20">
    <property type="entry name" value="Ankyrin repeat-containing domain"/>
    <property type="match status" value="2"/>
</dbReference>
<evidence type="ECO:0000313" key="5">
    <source>
        <dbReference type="EMBL" id="AKZ63305.1"/>
    </source>
</evidence>
<dbReference type="EMBL" id="CP011409">
    <property type="protein sequence ID" value="AKZ63305.1"/>
    <property type="molecule type" value="Genomic_DNA"/>
</dbReference>
<dbReference type="PROSITE" id="PS50088">
    <property type="entry name" value="ANK_REPEAT"/>
    <property type="match status" value="3"/>
</dbReference>
<dbReference type="PANTHER" id="PTHR24173">
    <property type="entry name" value="ANKYRIN REPEAT CONTAINING"/>
    <property type="match status" value="1"/>
</dbReference>
<evidence type="ECO:0000313" key="6">
    <source>
        <dbReference type="Proteomes" id="UP000063429"/>
    </source>
</evidence>
<dbReference type="Proteomes" id="UP000063429">
    <property type="component" value="Chromosome"/>
</dbReference>
<evidence type="ECO:0000256" key="1">
    <source>
        <dbReference type="ARBA" id="ARBA00022737"/>
    </source>
</evidence>
<organism evidence="5 6">
    <name type="scientific">Herbaspirillum hiltneri N3</name>
    <dbReference type="NCBI Taxonomy" id="1262470"/>
    <lineage>
        <taxon>Bacteria</taxon>
        <taxon>Pseudomonadati</taxon>
        <taxon>Pseudomonadota</taxon>
        <taxon>Betaproteobacteria</taxon>
        <taxon>Burkholderiales</taxon>
        <taxon>Oxalobacteraceae</taxon>
        <taxon>Herbaspirillum</taxon>
    </lineage>
</organism>
<evidence type="ECO:0000256" key="3">
    <source>
        <dbReference type="PROSITE-ProRule" id="PRU00023"/>
    </source>
</evidence>
<reference evidence="6" key="1">
    <citation type="journal article" date="2015" name="Genome Announc.">
        <title>Complete Genome Sequence of Herbaspirillum hiltneri N3 (DSM 17495), Isolated from Surface-Sterilized Wheat Roots.</title>
        <authorList>
            <person name="Guizelini D."/>
            <person name="Saizaki P.M."/>
            <person name="Coimbra N.A."/>
            <person name="Weiss V.A."/>
            <person name="Faoro H."/>
            <person name="Sfeir M.Z."/>
            <person name="Baura V.A."/>
            <person name="Monteiro R.A."/>
            <person name="Chubatsu L.S."/>
            <person name="Souza E.M."/>
            <person name="Cruz L.M."/>
            <person name="Pedrosa F.O."/>
            <person name="Raittz R.T."/>
            <person name="Marchaukoski J.N."/>
            <person name="Steffens M.B."/>
        </authorList>
    </citation>
    <scope>NUCLEOTIDE SEQUENCE [LARGE SCALE GENOMIC DNA]</scope>
    <source>
        <strain evidence="6">N3</strain>
    </source>
</reference>
<dbReference type="PROSITE" id="PS50297">
    <property type="entry name" value="ANK_REP_REGION"/>
    <property type="match status" value="3"/>
</dbReference>
<keyword evidence="1" id="KW-0677">Repeat</keyword>
<keyword evidence="6" id="KW-1185">Reference proteome</keyword>
<keyword evidence="2 3" id="KW-0040">ANK repeat</keyword>
<feature type="chain" id="PRO_5046568629" evidence="4">
    <location>
        <begin position="22"/>
        <end position="220"/>
    </location>
</feature>
<evidence type="ECO:0000256" key="4">
    <source>
        <dbReference type="SAM" id="SignalP"/>
    </source>
</evidence>
<dbReference type="PRINTS" id="PR01415">
    <property type="entry name" value="ANKYRIN"/>
</dbReference>
<feature type="signal peptide" evidence="4">
    <location>
        <begin position="1"/>
        <end position="21"/>
    </location>
</feature>
<keyword evidence="4" id="KW-0732">Signal</keyword>
<accession>A0ABM5V148</accession>
<proteinExistence type="predicted"/>
<dbReference type="SUPFAM" id="SSF48403">
    <property type="entry name" value="Ankyrin repeat"/>
    <property type="match status" value="1"/>
</dbReference>
<dbReference type="Pfam" id="PF12796">
    <property type="entry name" value="Ank_2"/>
    <property type="match status" value="2"/>
</dbReference>
<evidence type="ECO:0000256" key="2">
    <source>
        <dbReference type="ARBA" id="ARBA00023043"/>
    </source>
</evidence>
<gene>
    <name evidence="5" type="ORF">F506_12030</name>
</gene>